<proteinExistence type="predicted"/>
<feature type="transmembrane region" description="Helical" evidence="1">
    <location>
        <begin position="308"/>
        <end position="331"/>
    </location>
</feature>
<feature type="transmembrane region" description="Helical" evidence="1">
    <location>
        <begin position="278"/>
        <end position="296"/>
    </location>
</feature>
<feature type="transmembrane region" description="Helical" evidence="1">
    <location>
        <begin position="234"/>
        <end position="257"/>
    </location>
</feature>
<feature type="transmembrane region" description="Helical" evidence="1">
    <location>
        <begin position="180"/>
        <end position="200"/>
    </location>
</feature>
<evidence type="ECO:0000256" key="1">
    <source>
        <dbReference type="SAM" id="Phobius"/>
    </source>
</evidence>
<dbReference type="Proteomes" id="UP000266841">
    <property type="component" value="Unassembled WGS sequence"/>
</dbReference>
<dbReference type="EMBL" id="AGNL01001543">
    <property type="protein sequence ID" value="EJK76931.1"/>
    <property type="molecule type" value="Genomic_DNA"/>
</dbReference>
<dbReference type="AlphaFoldDB" id="K0TN80"/>
<keyword evidence="1" id="KW-0812">Transmembrane</keyword>
<keyword evidence="1" id="KW-0472">Membrane</keyword>
<reference evidence="2 3" key="1">
    <citation type="journal article" date="2012" name="Genome Biol.">
        <title>Genome and low-iron response of an oceanic diatom adapted to chronic iron limitation.</title>
        <authorList>
            <person name="Lommer M."/>
            <person name="Specht M."/>
            <person name="Roy A.S."/>
            <person name="Kraemer L."/>
            <person name="Andreson R."/>
            <person name="Gutowska M.A."/>
            <person name="Wolf J."/>
            <person name="Bergner S.V."/>
            <person name="Schilhabel M.B."/>
            <person name="Klostermeier U.C."/>
            <person name="Beiko R.G."/>
            <person name="Rosenstiel P."/>
            <person name="Hippler M."/>
            <person name="Laroche J."/>
        </authorList>
    </citation>
    <scope>NUCLEOTIDE SEQUENCE [LARGE SCALE GENOMIC DNA]</scope>
    <source>
        <strain evidence="2 3">CCMP1005</strain>
    </source>
</reference>
<accession>K0TN80</accession>
<gene>
    <name evidence="2" type="ORF">THAOC_01280</name>
</gene>
<evidence type="ECO:0000313" key="3">
    <source>
        <dbReference type="Proteomes" id="UP000266841"/>
    </source>
</evidence>
<evidence type="ECO:0000313" key="2">
    <source>
        <dbReference type="EMBL" id="EJK76931.1"/>
    </source>
</evidence>
<feature type="transmembrane region" description="Helical" evidence="1">
    <location>
        <begin position="69"/>
        <end position="92"/>
    </location>
</feature>
<keyword evidence="3" id="KW-1185">Reference proteome</keyword>
<organism evidence="2 3">
    <name type="scientific">Thalassiosira oceanica</name>
    <name type="common">Marine diatom</name>
    <dbReference type="NCBI Taxonomy" id="159749"/>
    <lineage>
        <taxon>Eukaryota</taxon>
        <taxon>Sar</taxon>
        <taxon>Stramenopiles</taxon>
        <taxon>Ochrophyta</taxon>
        <taxon>Bacillariophyta</taxon>
        <taxon>Coscinodiscophyceae</taxon>
        <taxon>Thalassiosirophycidae</taxon>
        <taxon>Thalassiosirales</taxon>
        <taxon>Thalassiosiraceae</taxon>
        <taxon>Thalassiosira</taxon>
    </lineage>
</organism>
<name>K0TN80_THAOC</name>
<feature type="transmembrane region" description="Helical" evidence="1">
    <location>
        <begin position="112"/>
        <end position="131"/>
    </location>
</feature>
<comment type="caution">
    <text evidence="2">The sequence shown here is derived from an EMBL/GenBank/DDBJ whole genome shotgun (WGS) entry which is preliminary data.</text>
</comment>
<sequence length="388" mass="41907">MQLHATSQMLHLQGQRLMTLGADRGLRNPGNFFNVAELTYKACCFPVRLRTSKESWGRMLSCKTARKRVCNVLLLVPSTVLVLKVALHGGILFCNLPTVLDEAPAWAVGDSLAVSFCVSTFGLFVISCFYIDTSGPGGWHDYVIGDWVRGRPVMRDLAGVCLALAHWCSAEFFGRFKGAFLLNIVALTSVGLASFVSMMVELVVADGPDSEDGEARRTMDGCKAREVVVFGLRYGLMFSACHASSCLLAVVIVRTAIEKVPEPRGKFLRETFGDEGSFVADVWPSALVVFAGMLMIAERGHVSGLDGWSKVLVSVSLGVVAHLVASALLSWTRFLCEKLAKINFERRSEEIRRVEASGGSSPALDMPAPAGGVFLAGSLFLIACMALA</sequence>
<protein>
    <submittedName>
        <fullName evidence="2">Uncharacterized protein</fullName>
    </submittedName>
</protein>
<keyword evidence="1" id="KW-1133">Transmembrane helix</keyword>